<protein>
    <submittedName>
        <fullName evidence="5">Zn2 DNA-binding protein-2</fullName>
    </submittedName>
</protein>
<dbReference type="PANTHER" id="PTHR37534">
    <property type="entry name" value="TRANSCRIPTIONAL ACTIVATOR PROTEIN UGA3"/>
    <property type="match status" value="1"/>
</dbReference>
<dbReference type="GO" id="GO:0000981">
    <property type="term" value="F:DNA-binding transcription factor activity, RNA polymerase II-specific"/>
    <property type="evidence" value="ECO:0007669"/>
    <property type="project" value="InterPro"/>
</dbReference>
<dbReference type="EMBL" id="PDLM01000007">
    <property type="protein sequence ID" value="RDW73403.1"/>
    <property type="molecule type" value="Genomic_DNA"/>
</dbReference>
<dbReference type="STRING" id="1849047.A0A3D8RH67"/>
<dbReference type="SUPFAM" id="SSF57701">
    <property type="entry name" value="Zn2/Cys6 DNA-binding domain"/>
    <property type="match status" value="1"/>
</dbReference>
<dbReference type="InterPro" id="IPR036864">
    <property type="entry name" value="Zn2-C6_fun-type_DNA-bd_sf"/>
</dbReference>
<reference evidence="5 6" key="1">
    <citation type="journal article" date="2018" name="IMA Fungus">
        <title>IMA Genome-F 9: Draft genome sequence of Annulohypoxylon stygium, Aspergillus mulundensis, Berkeleyomyces basicola (syn. Thielaviopsis basicola), Ceratocystis smalleyi, two Cercospora beticola strains, Coleophoma cylindrospora, Fusarium fracticaudum, Phialophora cf. hyalina, and Morchella septimelata.</title>
        <authorList>
            <person name="Wingfield B.D."/>
            <person name="Bills G.F."/>
            <person name="Dong Y."/>
            <person name="Huang W."/>
            <person name="Nel W.J."/>
            <person name="Swalarsk-Parry B.S."/>
            <person name="Vaghefi N."/>
            <person name="Wilken P.M."/>
            <person name="An Z."/>
            <person name="de Beer Z.W."/>
            <person name="De Vos L."/>
            <person name="Chen L."/>
            <person name="Duong T.A."/>
            <person name="Gao Y."/>
            <person name="Hammerbacher A."/>
            <person name="Kikkert J.R."/>
            <person name="Li Y."/>
            <person name="Li H."/>
            <person name="Li K."/>
            <person name="Li Q."/>
            <person name="Liu X."/>
            <person name="Ma X."/>
            <person name="Naidoo K."/>
            <person name="Pethybridge S.J."/>
            <person name="Sun J."/>
            <person name="Steenkamp E.T."/>
            <person name="van der Nest M.A."/>
            <person name="van Wyk S."/>
            <person name="Wingfield M.J."/>
            <person name="Xiong C."/>
            <person name="Yue Q."/>
            <person name="Zhang X."/>
        </authorList>
    </citation>
    <scope>NUCLEOTIDE SEQUENCE [LARGE SCALE GENOMIC DNA]</scope>
    <source>
        <strain evidence="5 6">BP6252</strain>
    </source>
</reference>
<sequence>MAGRQRSKGGCWTCKLRKKKCDEGQPSCAACLSLGISCHGYGSRPAWMDGGSAEKAKLEAWRQKVKEITNHKRKLRVRQNPPQSPQVHSSHENDHAPIIPNSVDDAHLTPQSLPPLNEVYSTALTKAWTPRWPPGRPEDSTRADGSSAPQLLSLSTSDSDQEYRLPPVLGEEETGLLMYYLDYVFPLQFPFYKHSAFKGGRGWLLSLLMQLEPLYHAALSISSYHMHFETLTQEYELRFGSINNTRDLPTCSRLESQLTEHILTLSRITQQASQSDQAKDLSNTHKEAYRFFSTALSWYIFQSYAATGTMLPAACAGIKVSDSCMSLSDFTGCDEWVTQEILNIIKLANWKESMKSKKQLSNRELTTRAREIDTKLKSEMSVLSARIERSSHLDFFDDPATYIKLFVTRIFGYSTLIYLYTIESGPCPDVPEIHTNVAKTIEAFKALPQAAIVRSLSWPLCIAGSMATGDQQAAFLEIATKAKINRCPFGISKYALAIIEECWRMRKSEGFMDENVDWRIAMRNLGFNILLA</sequence>
<dbReference type="GO" id="GO:0005634">
    <property type="term" value="C:nucleus"/>
    <property type="evidence" value="ECO:0007669"/>
    <property type="project" value="UniProtKB-SubCell"/>
</dbReference>
<dbReference type="PROSITE" id="PS00463">
    <property type="entry name" value="ZN2_CY6_FUNGAL_1"/>
    <property type="match status" value="1"/>
</dbReference>
<dbReference type="SMART" id="SM00066">
    <property type="entry name" value="GAL4"/>
    <property type="match status" value="1"/>
</dbReference>
<dbReference type="Pfam" id="PF00172">
    <property type="entry name" value="Zn_clus"/>
    <property type="match status" value="1"/>
</dbReference>
<comment type="caution">
    <text evidence="5">The sequence shown here is derived from an EMBL/GenBank/DDBJ whole genome shotgun (WGS) entry which is preliminary data.</text>
</comment>
<dbReference type="CDD" id="cd00067">
    <property type="entry name" value="GAL4"/>
    <property type="match status" value="1"/>
</dbReference>
<dbReference type="GO" id="GO:0045944">
    <property type="term" value="P:positive regulation of transcription by RNA polymerase II"/>
    <property type="evidence" value="ECO:0007669"/>
    <property type="project" value="TreeGrafter"/>
</dbReference>
<dbReference type="OrthoDB" id="5213892at2759"/>
<comment type="subcellular location">
    <subcellularLocation>
        <location evidence="1">Nucleus</location>
    </subcellularLocation>
</comment>
<dbReference type="GO" id="GO:0000976">
    <property type="term" value="F:transcription cis-regulatory region binding"/>
    <property type="evidence" value="ECO:0007669"/>
    <property type="project" value="TreeGrafter"/>
</dbReference>
<dbReference type="InterPro" id="IPR021858">
    <property type="entry name" value="Fun_TF"/>
</dbReference>
<dbReference type="Pfam" id="PF11951">
    <property type="entry name" value="Fungal_trans_2"/>
    <property type="match status" value="2"/>
</dbReference>
<dbReference type="Proteomes" id="UP000256645">
    <property type="component" value="Unassembled WGS sequence"/>
</dbReference>
<dbReference type="Gene3D" id="4.10.240.10">
    <property type="entry name" value="Zn(2)-C6 fungal-type DNA-binding domain"/>
    <property type="match status" value="1"/>
</dbReference>
<organism evidence="5 6">
    <name type="scientific">Coleophoma cylindrospora</name>
    <dbReference type="NCBI Taxonomy" id="1849047"/>
    <lineage>
        <taxon>Eukaryota</taxon>
        <taxon>Fungi</taxon>
        <taxon>Dikarya</taxon>
        <taxon>Ascomycota</taxon>
        <taxon>Pezizomycotina</taxon>
        <taxon>Leotiomycetes</taxon>
        <taxon>Helotiales</taxon>
        <taxon>Dermateaceae</taxon>
        <taxon>Coleophoma</taxon>
    </lineage>
</organism>
<dbReference type="PANTHER" id="PTHR37534:SF26">
    <property type="entry name" value="TRANSCRIPTION FACTOR, PUTATIVE-RELATED"/>
    <property type="match status" value="1"/>
</dbReference>
<keyword evidence="2" id="KW-0539">Nucleus</keyword>
<dbReference type="AlphaFoldDB" id="A0A3D8RH67"/>
<evidence type="ECO:0000256" key="1">
    <source>
        <dbReference type="ARBA" id="ARBA00004123"/>
    </source>
</evidence>
<keyword evidence="6" id="KW-1185">Reference proteome</keyword>
<feature type="domain" description="Zn(2)-C6 fungal-type" evidence="4">
    <location>
        <begin position="10"/>
        <end position="38"/>
    </location>
</feature>
<evidence type="ECO:0000313" key="6">
    <source>
        <dbReference type="Proteomes" id="UP000256645"/>
    </source>
</evidence>
<name>A0A3D8RH67_9HELO</name>
<evidence type="ECO:0000313" key="5">
    <source>
        <dbReference type="EMBL" id="RDW73403.1"/>
    </source>
</evidence>
<keyword evidence="5" id="KW-0238">DNA-binding</keyword>
<dbReference type="PROSITE" id="PS50048">
    <property type="entry name" value="ZN2_CY6_FUNGAL_2"/>
    <property type="match status" value="1"/>
</dbReference>
<accession>A0A3D8RH67</accession>
<gene>
    <name evidence="5" type="ORF">BP6252_07310</name>
</gene>
<evidence type="ECO:0000256" key="3">
    <source>
        <dbReference type="SAM" id="MobiDB-lite"/>
    </source>
</evidence>
<evidence type="ECO:0000256" key="2">
    <source>
        <dbReference type="ARBA" id="ARBA00023242"/>
    </source>
</evidence>
<proteinExistence type="predicted"/>
<evidence type="ECO:0000259" key="4">
    <source>
        <dbReference type="PROSITE" id="PS50048"/>
    </source>
</evidence>
<dbReference type="InterPro" id="IPR001138">
    <property type="entry name" value="Zn2Cys6_DnaBD"/>
</dbReference>
<feature type="region of interest" description="Disordered" evidence="3">
    <location>
        <begin position="128"/>
        <end position="165"/>
    </location>
</feature>
<dbReference type="GO" id="GO:0008270">
    <property type="term" value="F:zinc ion binding"/>
    <property type="evidence" value="ECO:0007669"/>
    <property type="project" value="InterPro"/>
</dbReference>
<feature type="region of interest" description="Disordered" evidence="3">
    <location>
        <begin position="69"/>
        <end position="112"/>
    </location>
</feature>